<gene>
    <name evidence="7" type="primary">zwf</name>
    <name evidence="10" type="ORF">AXX12_01400</name>
</gene>
<feature type="domain" description="Glucose-6-phosphate dehydrogenase C-terminal" evidence="9">
    <location>
        <begin position="194"/>
        <end position="493"/>
    </location>
</feature>
<comment type="similarity">
    <text evidence="2 7">Belongs to the glucose-6-phosphate dehydrogenase family.</text>
</comment>
<feature type="domain" description="Glucose-6-phosphate dehydrogenase NAD-binding" evidence="8">
    <location>
        <begin position="11"/>
        <end position="191"/>
    </location>
</feature>
<dbReference type="NCBIfam" id="NF009492">
    <property type="entry name" value="PRK12853.1-3"/>
    <property type="match status" value="1"/>
</dbReference>
<dbReference type="InterPro" id="IPR022674">
    <property type="entry name" value="G6P_DH_NAD-bd"/>
</dbReference>
<name>A0A154BW94_ANASB</name>
<dbReference type="PIRSF" id="PIRSF000110">
    <property type="entry name" value="G6PD"/>
    <property type="match status" value="1"/>
</dbReference>
<dbReference type="EMBL" id="LSGP01000001">
    <property type="protein sequence ID" value="KYZ78303.1"/>
    <property type="molecule type" value="Genomic_DNA"/>
</dbReference>
<evidence type="ECO:0000256" key="6">
    <source>
        <dbReference type="ARBA" id="ARBA00023277"/>
    </source>
</evidence>
<sequence length="495" mass="56387">MEVKPDPCGVVIFGASGDLTHRKLVPALFEQFQRRLLPETFFILGCARSELDDQVFRDSFRQYLLSREVTAGAAEEFLKHVYYLSGSYEDNALYKRLSERLTELSEQEWTAGNCLYYLATPPSLYTTIVSGLGLAGLTSQESGRWARVVVEKPFGHDLASSRKLDSALHQWLSEEQIYRIDHYLGKETVQNIFILRFANAIFEPIWNRRYIDHVQITVAETLGVENRAGYYEQAGALRDMFQNHMLEMLSLVAMEPPATFEADRHRDEKVKLLRSIRPFSDNGLGDWLVRGQYAAGAAQEQPLPAYRQEKGVNAESQTETYVAMKVMVDNWRWQGVPFYLRSGKRLAKQVSEIAITFKSVPHSMFGKIAPERLQPNVLTLKIQPEEGIALTMEAKRPGPRMCMSSLTLNFSYRDAFGERSSNAYERLLLDCMVGDQTLFVRHDGAELAWTVLEPVINNWQTSVDNCPLEFYEAGGDGPQGADRLLTNDGRRWRPL</sequence>
<evidence type="ECO:0000256" key="4">
    <source>
        <dbReference type="ARBA" id="ARBA00022857"/>
    </source>
</evidence>
<dbReference type="PRINTS" id="PR00079">
    <property type="entry name" value="G6PDHDRGNASE"/>
</dbReference>
<feature type="binding site" evidence="7">
    <location>
        <position position="220"/>
    </location>
    <ligand>
        <name>substrate</name>
    </ligand>
</feature>
<keyword evidence="6 7" id="KW-0119">Carbohydrate metabolism</keyword>
<dbReference type="HAMAP" id="MF_00966">
    <property type="entry name" value="G6PD"/>
    <property type="match status" value="1"/>
</dbReference>
<dbReference type="PANTHER" id="PTHR23429:SF0">
    <property type="entry name" value="GLUCOSE-6-PHOSPHATE 1-DEHYDROGENASE"/>
    <property type="match status" value="1"/>
</dbReference>
<dbReference type="PANTHER" id="PTHR23429">
    <property type="entry name" value="GLUCOSE-6-PHOSPHATE 1-DEHYDROGENASE G6PD"/>
    <property type="match status" value="1"/>
</dbReference>
<feature type="active site" description="Proton acceptor" evidence="7">
    <location>
        <position position="244"/>
    </location>
</feature>
<evidence type="ECO:0000259" key="9">
    <source>
        <dbReference type="Pfam" id="PF02781"/>
    </source>
</evidence>
<proteinExistence type="inferred from homology"/>
<dbReference type="InterPro" id="IPR019796">
    <property type="entry name" value="G6P_DH_AS"/>
</dbReference>
<feature type="binding site" evidence="7">
    <location>
        <position position="48"/>
    </location>
    <ligand>
        <name>NADP(+)</name>
        <dbReference type="ChEBI" id="CHEBI:58349"/>
    </ligand>
</feature>
<evidence type="ECO:0000313" key="11">
    <source>
        <dbReference type="Proteomes" id="UP000076268"/>
    </source>
</evidence>
<comment type="catalytic activity">
    <reaction evidence="7">
        <text>D-glucose 6-phosphate + NADP(+) = 6-phospho-D-glucono-1,5-lactone + NADPH + H(+)</text>
        <dbReference type="Rhea" id="RHEA:15841"/>
        <dbReference type="ChEBI" id="CHEBI:15378"/>
        <dbReference type="ChEBI" id="CHEBI:57783"/>
        <dbReference type="ChEBI" id="CHEBI:57955"/>
        <dbReference type="ChEBI" id="CHEBI:58349"/>
        <dbReference type="ChEBI" id="CHEBI:61548"/>
        <dbReference type="EC" id="1.1.1.49"/>
    </reaction>
</comment>
<evidence type="ECO:0000256" key="2">
    <source>
        <dbReference type="ARBA" id="ARBA00009975"/>
    </source>
</evidence>
<dbReference type="GO" id="GO:0050661">
    <property type="term" value="F:NADP binding"/>
    <property type="evidence" value="ECO:0007669"/>
    <property type="project" value="UniProtKB-UniRule"/>
</dbReference>
<evidence type="ECO:0000256" key="7">
    <source>
        <dbReference type="HAMAP-Rule" id="MF_00966"/>
    </source>
</evidence>
<feature type="binding site" evidence="7">
    <location>
        <position position="239"/>
    </location>
    <ligand>
        <name>substrate</name>
    </ligand>
</feature>
<feature type="binding site" evidence="7">
    <location>
        <position position="186"/>
    </location>
    <ligand>
        <name>substrate</name>
    </ligand>
</feature>
<dbReference type="InterPro" id="IPR001282">
    <property type="entry name" value="G6P_DH"/>
</dbReference>
<evidence type="ECO:0000256" key="5">
    <source>
        <dbReference type="ARBA" id="ARBA00023002"/>
    </source>
</evidence>
<protein>
    <recommendedName>
        <fullName evidence="7">Glucose-6-phosphate 1-dehydrogenase</fullName>
        <shortName evidence="7">G6PD</shortName>
        <ecNumber evidence="7">1.1.1.49</ecNumber>
    </recommendedName>
</protein>
<dbReference type="AlphaFoldDB" id="A0A154BW94"/>
<dbReference type="Pfam" id="PF02781">
    <property type="entry name" value="G6PD_C"/>
    <property type="match status" value="1"/>
</dbReference>
<dbReference type="NCBIfam" id="TIGR00871">
    <property type="entry name" value="zwf"/>
    <property type="match status" value="1"/>
</dbReference>
<comment type="caution">
    <text evidence="7">Lacks conserved residue(s) required for the propagation of feature annotation.</text>
</comment>
<dbReference type="UniPathway" id="UPA00115">
    <property type="reaction ID" value="UER00408"/>
</dbReference>
<feature type="binding site" evidence="7">
    <location>
        <position position="344"/>
    </location>
    <ligand>
        <name>substrate</name>
    </ligand>
</feature>
<dbReference type="PROSITE" id="PS00069">
    <property type="entry name" value="G6P_DEHYDROGENASE"/>
    <property type="match status" value="1"/>
</dbReference>
<accession>A0A154BW94</accession>
<dbReference type="Gene3D" id="3.40.50.720">
    <property type="entry name" value="NAD(P)-binding Rossmann-like Domain"/>
    <property type="match status" value="1"/>
</dbReference>
<keyword evidence="3 7" id="KW-0313">Glucose metabolism</keyword>
<dbReference type="EC" id="1.1.1.49" evidence="7"/>
<keyword evidence="5 7" id="KW-0560">Oxidoreductase</keyword>
<comment type="function">
    <text evidence="7">Catalyzes the oxidation of glucose 6-phosphate to 6-phosphogluconolactone.</text>
</comment>
<keyword evidence="4 7" id="KW-0521">NADP</keyword>
<keyword evidence="11" id="KW-1185">Reference proteome</keyword>
<evidence type="ECO:0000256" key="1">
    <source>
        <dbReference type="ARBA" id="ARBA00004937"/>
    </source>
</evidence>
<dbReference type="Proteomes" id="UP000076268">
    <property type="component" value="Unassembled WGS sequence"/>
</dbReference>
<dbReference type="GO" id="GO:0005829">
    <property type="term" value="C:cytosol"/>
    <property type="evidence" value="ECO:0007669"/>
    <property type="project" value="TreeGrafter"/>
</dbReference>
<dbReference type="STRING" id="1794912.AXX12_01400"/>
<dbReference type="Gene3D" id="3.30.360.10">
    <property type="entry name" value="Dihydrodipicolinate Reductase, domain 2"/>
    <property type="match status" value="1"/>
</dbReference>
<dbReference type="InterPro" id="IPR036291">
    <property type="entry name" value="NAD(P)-bd_dom_sf"/>
</dbReference>
<dbReference type="GO" id="GO:0006006">
    <property type="term" value="P:glucose metabolic process"/>
    <property type="evidence" value="ECO:0007669"/>
    <property type="project" value="UniProtKB-KW"/>
</dbReference>
<evidence type="ECO:0000313" key="10">
    <source>
        <dbReference type="EMBL" id="KYZ78303.1"/>
    </source>
</evidence>
<dbReference type="GO" id="GO:0009051">
    <property type="term" value="P:pentose-phosphate shunt, oxidative branch"/>
    <property type="evidence" value="ECO:0007669"/>
    <property type="project" value="TreeGrafter"/>
</dbReference>
<reference evidence="10 11" key="1">
    <citation type="submission" date="2016-02" db="EMBL/GenBank/DDBJ databases">
        <title>Anaerosporomusa subterraneum gen. nov., sp. nov., a spore-forming obligate anaerobe isolated from saprolite.</title>
        <authorList>
            <person name="Choi J.K."/>
            <person name="Shah M."/>
            <person name="Yee N."/>
        </authorList>
    </citation>
    <scope>NUCLEOTIDE SEQUENCE [LARGE SCALE GENOMIC DNA]</scope>
    <source>
        <strain evidence="10 11">RU4</strain>
    </source>
</reference>
<dbReference type="SUPFAM" id="SSF55347">
    <property type="entry name" value="Glyceraldehyde-3-phosphate dehydrogenase-like, C-terminal domain"/>
    <property type="match status" value="1"/>
</dbReference>
<dbReference type="Pfam" id="PF00479">
    <property type="entry name" value="G6PD_N"/>
    <property type="match status" value="1"/>
</dbReference>
<dbReference type="InterPro" id="IPR022675">
    <property type="entry name" value="G6P_DH_C"/>
</dbReference>
<organism evidence="10 11">
    <name type="scientific">Anaerosporomusa subterranea</name>
    <dbReference type="NCBI Taxonomy" id="1794912"/>
    <lineage>
        <taxon>Bacteria</taxon>
        <taxon>Bacillati</taxon>
        <taxon>Bacillota</taxon>
        <taxon>Negativicutes</taxon>
        <taxon>Acetonemataceae</taxon>
        <taxon>Anaerosporomusa</taxon>
    </lineage>
</organism>
<comment type="caution">
    <text evidence="10">The sequence shown here is derived from an EMBL/GenBank/DDBJ whole genome shotgun (WGS) entry which is preliminary data.</text>
</comment>
<evidence type="ECO:0000259" key="8">
    <source>
        <dbReference type="Pfam" id="PF00479"/>
    </source>
</evidence>
<dbReference type="SUPFAM" id="SSF51735">
    <property type="entry name" value="NAD(P)-binding Rossmann-fold domains"/>
    <property type="match status" value="1"/>
</dbReference>
<feature type="binding site" evidence="7">
    <location>
        <position position="152"/>
    </location>
    <ligand>
        <name>NADP(+)</name>
        <dbReference type="ChEBI" id="CHEBI:58349"/>
    </ligand>
</feature>
<dbReference type="GO" id="GO:0004345">
    <property type="term" value="F:glucose-6-phosphate dehydrogenase activity"/>
    <property type="evidence" value="ECO:0007669"/>
    <property type="project" value="UniProtKB-UniRule"/>
</dbReference>
<evidence type="ECO:0000256" key="3">
    <source>
        <dbReference type="ARBA" id="ARBA00022526"/>
    </source>
</evidence>
<comment type="pathway">
    <text evidence="1 7">Carbohydrate degradation; pentose phosphate pathway; D-ribulose 5-phosphate from D-glucose 6-phosphate (oxidative stage): step 1/3.</text>
</comment>
<feature type="binding site" evidence="7">
    <location>
        <position position="182"/>
    </location>
    <ligand>
        <name>substrate</name>
    </ligand>
</feature>